<evidence type="ECO:0000256" key="3">
    <source>
        <dbReference type="ARBA" id="ARBA00005373"/>
    </source>
</evidence>
<feature type="domain" description="MYND-type" evidence="15">
    <location>
        <begin position="20"/>
        <end position="56"/>
    </location>
</feature>
<dbReference type="PANTHER" id="PTHR13244">
    <property type="entry name" value="ZINC FINGER MYND DOMAIN CONTAINING PROTEIN 10"/>
    <property type="match status" value="1"/>
</dbReference>
<dbReference type="OrthoDB" id="432970at2759"/>
<evidence type="ECO:0000256" key="6">
    <source>
        <dbReference type="ARBA" id="ARBA00022490"/>
    </source>
</evidence>
<protein>
    <recommendedName>
        <fullName evidence="4">Zinc finger MYND domain-containing protein 10</fullName>
    </recommendedName>
</protein>
<dbReference type="InterPro" id="IPR002893">
    <property type="entry name" value="Znf_MYND"/>
</dbReference>
<reference evidence="16 17" key="1">
    <citation type="journal article" date="2016" name="Nat. Commun.">
        <title>Extremotolerant tardigrade genome and improved radiotolerance of human cultured cells by tardigrade-unique protein.</title>
        <authorList>
            <person name="Hashimoto T."/>
            <person name="Horikawa D.D."/>
            <person name="Saito Y."/>
            <person name="Kuwahara H."/>
            <person name="Kozuka-Hata H."/>
            <person name="Shin-I T."/>
            <person name="Minakuchi Y."/>
            <person name="Ohishi K."/>
            <person name="Motoyama A."/>
            <person name="Aizu T."/>
            <person name="Enomoto A."/>
            <person name="Kondo K."/>
            <person name="Tanaka S."/>
            <person name="Hara Y."/>
            <person name="Koshikawa S."/>
            <person name="Sagara H."/>
            <person name="Miura T."/>
            <person name="Yokobori S."/>
            <person name="Miyagawa K."/>
            <person name="Suzuki Y."/>
            <person name="Kubo T."/>
            <person name="Oyama M."/>
            <person name="Kohara Y."/>
            <person name="Fujiyama A."/>
            <person name="Arakawa K."/>
            <person name="Katayama T."/>
            <person name="Toyoda A."/>
            <person name="Kunieda T."/>
        </authorList>
    </citation>
    <scope>NUCLEOTIDE SEQUENCE [LARGE SCALE GENOMIC DNA]</scope>
    <source>
        <strain evidence="16 17">YOKOZUNA-1</strain>
    </source>
</reference>
<evidence type="ECO:0000259" key="15">
    <source>
        <dbReference type="PROSITE" id="PS50865"/>
    </source>
</evidence>
<evidence type="ECO:0000313" key="17">
    <source>
        <dbReference type="Proteomes" id="UP000186922"/>
    </source>
</evidence>
<dbReference type="STRING" id="947166.A0A1D1VBM4"/>
<keyword evidence="11" id="KW-0206">Cytoskeleton</keyword>
<dbReference type="Proteomes" id="UP000186922">
    <property type="component" value="Unassembled WGS sequence"/>
</dbReference>
<comment type="function">
    <text evidence="13">Plays a role in axonemal structure organization and motility. Involved in axonemal pre-assembly of inner and outer dynein arms (IDA and ODA, respectively) for proper axoneme building for cilia motility. May act by indirectly regulating transcription of dynein proteins.</text>
</comment>
<evidence type="ECO:0000256" key="4">
    <source>
        <dbReference type="ARBA" id="ARBA00016317"/>
    </source>
</evidence>
<dbReference type="GO" id="GO:0120293">
    <property type="term" value="C:dynein axonemal particle"/>
    <property type="evidence" value="ECO:0007669"/>
    <property type="project" value="UniProtKB-SubCell"/>
</dbReference>
<keyword evidence="17" id="KW-1185">Reference proteome</keyword>
<evidence type="ECO:0000256" key="7">
    <source>
        <dbReference type="ARBA" id="ARBA00022723"/>
    </source>
</evidence>
<dbReference type="Pfam" id="PF01753">
    <property type="entry name" value="zf-MYND"/>
    <property type="match status" value="1"/>
</dbReference>
<dbReference type="EMBL" id="BDGG01000005">
    <property type="protein sequence ID" value="GAU99039.1"/>
    <property type="molecule type" value="Genomic_DNA"/>
</dbReference>
<comment type="subcellular location">
    <subcellularLocation>
        <location evidence="1">Apical cell membrane</location>
    </subcellularLocation>
    <subcellularLocation>
        <location evidence="2">Cytoplasm</location>
        <location evidence="2">Cytoskeleton</location>
        <location evidence="2">Microtubule organizing center</location>
        <location evidence="2">Centrosome</location>
    </subcellularLocation>
    <subcellularLocation>
        <location evidence="12">Dynein axonemal particle</location>
    </subcellularLocation>
</comment>
<dbReference type="PANTHER" id="PTHR13244:SF7">
    <property type="entry name" value="ZINC FINGER MYND DOMAIN-CONTAINING PROTEIN 10"/>
    <property type="match status" value="1"/>
</dbReference>
<organism evidence="16 17">
    <name type="scientific">Ramazzottius varieornatus</name>
    <name type="common">Water bear</name>
    <name type="synonym">Tardigrade</name>
    <dbReference type="NCBI Taxonomy" id="947166"/>
    <lineage>
        <taxon>Eukaryota</taxon>
        <taxon>Metazoa</taxon>
        <taxon>Ecdysozoa</taxon>
        <taxon>Tardigrada</taxon>
        <taxon>Eutardigrada</taxon>
        <taxon>Parachela</taxon>
        <taxon>Hypsibioidea</taxon>
        <taxon>Ramazzottiidae</taxon>
        <taxon>Ramazzottius</taxon>
    </lineage>
</organism>
<keyword evidence="8 14" id="KW-0863">Zinc-finger</keyword>
<evidence type="ECO:0000256" key="9">
    <source>
        <dbReference type="ARBA" id="ARBA00022833"/>
    </source>
</evidence>
<dbReference type="GO" id="GO:0008270">
    <property type="term" value="F:zinc ion binding"/>
    <property type="evidence" value="ECO:0007669"/>
    <property type="project" value="UniProtKB-KW"/>
</dbReference>
<evidence type="ECO:0000256" key="2">
    <source>
        <dbReference type="ARBA" id="ARBA00004300"/>
    </source>
</evidence>
<evidence type="ECO:0000313" key="16">
    <source>
        <dbReference type="EMBL" id="GAU99039.1"/>
    </source>
</evidence>
<evidence type="ECO:0000256" key="8">
    <source>
        <dbReference type="ARBA" id="ARBA00022771"/>
    </source>
</evidence>
<keyword evidence="6" id="KW-0963">Cytoplasm</keyword>
<evidence type="ECO:0000256" key="12">
    <source>
        <dbReference type="ARBA" id="ARBA00024190"/>
    </source>
</evidence>
<evidence type="ECO:0000256" key="5">
    <source>
        <dbReference type="ARBA" id="ARBA00022475"/>
    </source>
</evidence>
<dbReference type="PROSITE" id="PS01360">
    <property type="entry name" value="ZF_MYND_1"/>
    <property type="match status" value="1"/>
</dbReference>
<dbReference type="PROSITE" id="PS50865">
    <property type="entry name" value="ZF_MYND_2"/>
    <property type="match status" value="1"/>
</dbReference>
<keyword evidence="10" id="KW-0472">Membrane</keyword>
<dbReference type="Gene3D" id="6.10.140.2220">
    <property type="match status" value="1"/>
</dbReference>
<evidence type="ECO:0000256" key="10">
    <source>
        <dbReference type="ARBA" id="ARBA00023136"/>
    </source>
</evidence>
<dbReference type="InterPro" id="IPR052298">
    <property type="entry name" value="ZMYND10"/>
</dbReference>
<keyword evidence="9" id="KW-0862">Zinc</keyword>
<proteinExistence type="inferred from homology"/>
<name>A0A1D1VBM4_RAMVA</name>
<dbReference type="SUPFAM" id="SSF144232">
    <property type="entry name" value="HIT/MYND zinc finger-like"/>
    <property type="match status" value="1"/>
</dbReference>
<keyword evidence="5" id="KW-1003">Cell membrane</keyword>
<comment type="similarity">
    <text evidence="3">Belongs to the ZMYND10 family.</text>
</comment>
<accession>A0A1D1VBM4</accession>
<evidence type="ECO:0000256" key="1">
    <source>
        <dbReference type="ARBA" id="ARBA00004221"/>
    </source>
</evidence>
<dbReference type="GO" id="GO:0016324">
    <property type="term" value="C:apical plasma membrane"/>
    <property type="evidence" value="ECO:0007669"/>
    <property type="project" value="UniProtKB-SubCell"/>
</dbReference>
<evidence type="ECO:0000256" key="11">
    <source>
        <dbReference type="ARBA" id="ARBA00023212"/>
    </source>
</evidence>
<evidence type="ECO:0000256" key="13">
    <source>
        <dbReference type="ARBA" id="ARBA00045527"/>
    </source>
</evidence>
<comment type="caution">
    <text evidence="16">The sequence shown here is derived from an EMBL/GenBank/DDBJ whole genome shotgun (WGS) entry which is preliminary data.</text>
</comment>
<dbReference type="GO" id="GO:0005813">
    <property type="term" value="C:centrosome"/>
    <property type="evidence" value="ECO:0007669"/>
    <property type="project" value="UniProtKB-SubCell"/>
</dbReference>
<evidence type="ECO:0000256" key="14">
    <source>
        <dbReference type="PROSITE-ProRule" id="PRU00134"/>
    </source>
</evidence>
<gene>
    <name evidence="16" type="primary">RvY_10095-1</name>
    <name evidence="16" type="synonym">RvY_10095.1</name>
    <name evidence="16" type="ORF">RvY_10095</name>
</gene>
<dbReference type="FunFam" id="6.10.140.2220:FF:000009">
    <property type="entry name" value="Zinc finger MYND domain-containing protein 10"/>
    <property type="match status" value="1"/>
</dbReference>
<sequence length="66" mass="7550">MASVYTADNMDNVLPEKAKCARCGYPAKQRCSGCKMEWYCRRQCQVQQWPKHKKVCSQMSAVTDTA</sequence>
<keyword evidence="7" id="KW-0479">Metal-binding</keyword>
<dbReference type="AlphaFoldDB" id="A0A1D1VBM4"/>